<dbReference type="AlphaFoldDB" id="A0A1G6WP02"/>
<proteinExistence type="predicted"/>
<evidence type="ECO:0000313" key="5">
    <source>
        <dbReference type="Proteomes" id="UP000199034"/>
    </source>
</evidence>
<name>A0A1G6WP02_9ACTN</name>
<reference evidence="4 5" key="1">
    <citation type="submission" date="2016-10" db="EMBL/GenBank/DDBJ databases">
        <authorList>
            <person name="de Groot N.N."/>
        </authorList>
    </citation>
    <scope>NUCLEOTIDE SEQUENCE [LARGE SCALE GENOMIC DNA]</scope>
    <source>
        <strain evidence="4 5">CGMCC 4.6858</strain>
    </source>
</reference>
<evidence type="ECO:0000256" key="1">
    <source>
        <dbReference type="ARBA" id="ARBA00022679"/>
    </source>
</evidence>
<dbReference type="PROSITE" id="PS51186">
    <property type="entry name" value="GNAT"/>
    <property type="match status" value="2"/>
</dbReference>
<dbReference type="CDD" id="cd04301">
    <property type="entry name" value="NAT_SF"/>
    <property type="match status" value="1"/>
</dbReference>
<dbReference type="InterPro" id="IPR000182">
    <property type="entry name" value="GNAT_dom"/>
</dbReference>
<dbReference type="InterPro" id="IPR050832">
    <property type="entry name" value="Bact_Acetyltransf"/>
</dbReference>
<dbReference type="OrthoDB" id="4119890at2"/>
<sequence>MSHPVVEVDPHDEAALREWYDVEAASVRHGRPHALHRTFAALAHPVRDPSPFRRVHLLAVRVDGATAGIAELVLDQAENRHLAELEVHVHPDHRRRGIGRALHDHADAVRRADGRRTVTGELSVAAEDAAASGLAFAEALGFTTVHREEHLVLPLPADPPRTEPPPGYDVLTWRDRCPDEHLDAYLAMRHRMALDVPTGGLDQAPVRLDAERLRTQERRTARSYRQVVAVARHDDGTRAGYSVVFCAHDDREAIQDDTLVMPAHRGHGLGRQLKLATLDVLAREHPDRRALHTWTDPDNHAMRRTNEAFGYRPAELLHQVQRED</sequence>
<dbReference type="InterPro" id="IPR016181">
    <property type="entry name" value="Acyl_CoA_acyltransferase"/>
</dbReference>
<dbReference type="PANTHER" id="PTHR43877">
    <property type="entry name" value="AMINOALKYLPHOSPHONATE N-ACETYLTRANSFERASE-RELATED-RELATED"/>
    <property type="match status" value="1"/>
</dbReference>
<evidence type="ECO:0000259" key="3">
    <source>
        <dbReference type="PROSITE" id="PS51186"/>
    </source>
</evidence>
<evidence type="ECO:0000313" key="4">
    <source>
        <dbReference type="EMBL" id="SDD67519.1"/>
    </source>
</evidence>
<dbReference type="Pfam" id="PF00583">
    <property type="entry name" value="Acetyltransf_1"/>
    <property type="match status" value="2"/>
</dbReference>
<keyword evidence="5" id="KW-1185">Reference proteome</keyword>
<keyword evidence="1 4" id="KW-0808">Transferase</keyword>
<dbReference type="STRING" id="1045774.SAMN05421872_11011"/>
<feature type="domain" description="N-acetyltransferase" evidence="3">
    <location>
        <begin position="6"/>
        <end position="162"/>
    </location>
</feature>
<dbReference type="RefSeq" id="WP_090859209.1">
    <property type="nucleotide sequence ID" value="NZ_FMZM01000010.1"/>
</dbReference>
<protein>
    <submittedName>
        <fullName evidence="4">Acetyltransferase (GNAT) family protein</fullName>
    </submittedName>
</protein>
<dbReference type="EMBL" id="FMZM01000010">
    <property type="protein sequence ID" value="SDD67519.1"/>
    <property type="molecule type" value="Genomic_DNA"/>
</dbReference>
<keyword evidence="2" id="KW-0012">Acyltransferase</keyword>
<dbReference type="PANTHER" id="PTHR43877:SF1">
    <property type="entry name" value="ACETYLTRANSFERASE"/>
    <property type="match status" value="1"/>
</dbReference>
<feature type="domain" description="N-acetyltransferase" evidence="3">
    <location>
        <begin position="171"/>
        <end position="324"/>
    </location>
</feature>
<organism evidence="4 5">
    <name type="scientific">Nocardioides lianchengensis</name>
    <dbReference type="NCBI Taxonomy" id="1045774"/>
    <lineage>
        <taxon>Bacteria</taxon>
        <taxon>Bacillati</taxon>
        <taxon>Actinomycetota</taxon>
        <taxon>Actinomycetes</taxon>
        <taxon>Propionibacteriales</taxon>
        <taxon>Nocardioidaceae</taxon>
        <taxon>Nocardioides</taxon>
    </lineage>
</organism>
<accession>A0A1G6WP02</accession>
<dbReference type="Proteomes" id="UP000199034">
    <property type="component" value="Unassembled WGS sequence"/>
</dbReference>
<gene>
    <name evidence="4" type="ORF">SAMN05421872_11011</name>
</gene>
<dbReference type="GO" id="GO:0016747">
    <property type="term" value="F:acyltransferase activity, transferring groups other than amino-acyl groups"/>
    <property type="evidence" value="ECO:0007669"/>
    <property type="project" value="InterPro"/>
</dbReference>
<dbReference type="Gene3D" id="3.40.630.30">
    <property type="match status" value="1"/>
</dbReference>
<dbReference type="SUPFAM" id="SSF55729">
    <property type="entry name" value="Acyl-CoA N-acyltransferases (Nat)"/>
    <property type="match status" value="2"/>
</dbReference>
<evidence type="ECO:0000256" key="2">
    <source>
        <dbReference type="ARBA" id="ARBA00023315"/>
    </source>
</evidence>